<evidence type="ECO:0000256" key="8">
    <source>
        <dbReference type="ARBA" id="ARBA00023136"/>
    </source>
</evidence>
<comment type="subcellular location">
    <subcellularLocation>
        <location evidence="2">Membrane</location>
        <topology evidence="2">Multi-pass membrane protein</topology>
    </subcellularLocation>
</comment>
<evidence type="ECO:0000256" key="5">
    <source>
        <dbReference type="ARBA" id="ARBA00022723"/>
    </source>
</evidence>
<evidence type="ECO:0000256" key="2">
    <source>
        <dbReference type="ARBA" id="ARBA00004141"/>
    </source>
</evidence>
<proteinExistence type="inferred from homology"/>
<dbReference type="EMBL" id="PZQS01000012">
    <property type="protein sequence ID" value="PVD20502.1"/>
    <property type="molecule type" value="Genomic_DNA"/>
</dbReference>
<evidence type="ECO:0000256" key="3">
    <source>
        <dbReference type="ARBA" id="ARBA00008895"/>
    </source>
</evidence>
<reference evidence="11 12" key="1">
    <citation type="submission" date="2018-04" db="EMBL/GenBank/DDBJ databases">
        <title>The genome of golden apple snail Pomacea canaliculata provides insight into stress tolerance and invasive adaptation.</title>
        <authorList>
            <person name="Liu C."/>
            <person name="Liu B."/>
            <person name="Ren Y."/>
            <person name="Zhang Y."/>
            <person name="Wang H."/>
            <person name="Li S."/>
            <person name="Jiang F."/>
            <person name="Yin L."/>
            <person name="Zhang G."/>
            <person name="Qian W."/>
            <person name="Fan W."/>
        </authorList>
    </citation>
    <scope>NUCLEOTIDE SEQUENCE [LARGE SCALE GENOMIC DNA]</scope>
    <source>
        <strain evidence="11">SZHN2017</strain>
        <tissue evidence="11">Muscle</tissue>
    </source>
</reference>
<dbReference type="GO" id="GO:0046872">
    <property type="term" value="F:metal ion binding"/>
    <property type="evidence" value="ECO:0007669"/>
    <property type="project" value="UniProtKB-KW"/>
</dbReference>
<dbReference type="STRING" id="400727.A0A2T7NH87"/>
<comment type="similarity">
    <text evidence="3">Belongs to the metallophosphoesterase superfamily. MPPE1 family.</text>
</comment>
<evidence type="ECO:0000256" key="4">
    <source>
        <dbReference type="ARBA" id="ARBA00022692"/>
    </source>
</evidence>
<dbReference type="GO" id="GO:0016787">
    <property type="term" value="F:hydrolase activity"/>
    <property type="evidence" value="ECO:0007669"/>
    <property type="project" value="UniProtKB-KW"/>
</dbReference>
<keyword evidence="12" id="KW-1185">Reference proteome</keyword>
<feature type="domain" description="Calcineurin-like phosphoesterase" evidence="10">
    <location>
        <begin position="12"/>
        <end position="79"/>
    </location>
</feature>
<dbReference type="GO" id="GO:0006506">
    <property type="term" value="P:GPI anchor biosynthetic process"/>
    <property type="evidence" value="ECO:0007669"/>
    <property type="project" value="InterPro"/>
</dbReference>
<dbReference type="InterPro" id="IPR029052">
    <property type="entry name" value="Metallo-depent_PP-like"/>
</dbReference>
<evidence type="ECO:0000256" key="9">
    <source>
        <dbReference type="ARBA" id="ARBA00023211"/>
    </source>
</evidence>
<keyword evidence="7" id="KW-1133">Transmembrane helix</keyword>
<keyword evidence="8" id="KW-0472">Membrane</keyword>
<sequence length="213" mass="23881">MQRAFQTSMFLHQPDIVFVLGDLLDEGKWCDDEEFLNHVERFNTMFSVPSGTQRHVVVGNHDVGFHYMMTAHKSQRFTEAFQSPTVGMLHINGVTFVFINSMAMEGDGCSLCAEASQSLNLISQQLKCAKEGFKAKGCDKYEPFQYSRPILLQHFPLFRQSDANCSTEDAAPAQEKTVAFKSKHDTLSQQATAQLCGEKAKERWAALSSRSIG</sequence>
<dbReference type="GO" id="GO:0016020">
    <property type="term" value="C:membrane"/>
    <property type="evidence" value="ECO:0007669"/>
    <property type="project" value="UniProtKB-SubCell"/>
</dbReference>
<evidence type="ECO:0000256" key="1">
    <source>
        <dbReference type="ARBA" id="ARBA00001936"/>
    </source>
</evidence>
<dbReference type="Gene3D" id="3.60.21.10">
    <property type="match status" value="1"/>
</dbReference>
<dbReference type="Proteomes" id="UP000245119">
    <property type="component" value="Linkage Group LG12"/>
</dbReference>
<evidence type="ECO:0000313" key="12">
    <source>
        <dbReference type="Proteomes" id="UP000245119"/>
    </source>
</evidence>
<protein>
    <recommendedName>
        <fullName evidence="10">Calcineurin-like phosphoesterase domain-containing protein</fullName>
    </recommendedName>
</protein>
<evidence type="ECO:0000259" key="10">
    <source>
        <dbReference type="Pfam" id="PF00149"/>
    </source>
</evidence>
<evidence type="ECO:0000256" key="6">
    <source>
        <dbReference type="ARBA" id="ARBA00022801"/>
    </source>
</evidence>
<keyword evidence="4" id="KW-0812">Transmembrane</keyword>
<name>A0A2T7NH87_POMCA</name>
<keyword evidence="6" id="KW-0378">Hydrolase</keyword>
<dbReference type="PANTHER" id="PTHR13315:SF0">
    <property type="entry name" value="METALLOPHOSPHOESTERASE 1"/>
    <property type="match status" value="1"/>
</dbReference>
<dbReference type="PANTHER" id="PTHR13315">
    <property type="entry name" value="METALLO PHOSPHOESTERASE RELATED"/>
    <property type="match status" value="1"/>
</dbReference>
<dbReference type="AlphaFoldDB" id="A0A2T7NH87"/>
<dbReference type="InterPro" id="IPR004843">
    <property type="entry name" value="Calcineurin-like_PHP"/>
</dbReference>
<keyword evidence="5" id="KW-0479">Metal-binding</keyword>
<dbReference type="Pfam" id="PF00149">
    <property type="entry name" value="Metallophos"/>
    <property type="match status" value="1"/>
</dbReference>
<dbReference type="SUPFAM" id="SSF56300">
    <property type="entry name" value="Metallo-dependent phosphatases"/>
    <property type="match status" value="1"/>
</dbReference>
<keyword evidence="9" id="KW-0464">Manganese</keyword>
<evidence type="ECO:0000313" key="11">
    <source>
        <dbReference type="EMBL" id="PVD20502.1"/>
    </source>
</evidence>
<accession>A0A2T7NH87</accession>
<organism evidence="11 12">
    <name type="scientific">Pomacea canaliculata</name>
    <name type="common">Golden apple snail</name>
    <dbReference type="NCBI Taxonomy" id="400727"/>
    <lineage>
        <taxon>Eukaryota</taxon>
        <taxon>Metazoa</taxon>
        <taxon>Spiralia</taxon>
        <taxon>Lophotrochozoa</taxon>
        <taxon>Mollusca</taxon>
        <taxon>Gastropoda</taxon>
        <taxon>Caenogastropoda</taxon>
        <taxon>Architaenioglossa</taxon>
        <taxon>Ampullarioidea</taxon>
        <taxon>Ampullariidae</taxon>
        <taxon>Pomacea</taxon>
    </lineage>
</organism>
<dbReference type="OrthoDB" id="9984693at2759"/>
<comment type="cofactor">
    <cofactor evidence="1">
        <name>Mn(2+)</name>
        <dbReference type="ChEBI" id="CHEBI:29035"/>
    </cofactor>
</comment>
<gene>
    <name evidence="11" type="ORF">C0Q70_18658</name>
</gene>
<evidence type="ECO:0000256" key="7">
    <source>
        <dbReference type="ARBA" id="ARBA00022989"/>
    </source>
</evidence>
<dbReference type="InterPro" id="IPR033308">
    <property type="entry name" value="PGAP5/Cdc1/Ted1"/>
</dbReference>
<comment type="caution">
    <text evidence="11">The sequence shown here is derived from an EMBL/GenBank/DDBJ whole genome shotgun (WGS) entry which is preliminary data.</text>
</comment>